<dbReference type="SUPFAM" id="SSF88723">
    <property type="entry name" value="PIN domain-like"/>
    <property type="match status" value="1"/>
</dbReference>
<gene>
    <name evidence="3" type="ORF">D8M04_00365</name>
</gene>
<proteinExistence type="predicted"/>
<feature type="transmembrane region" description="Helical" evidence="1">
    <location>
        <begin position="42"/>
        <end position="67"/>
    </location>
</feature>
<feature type="domain" description="PIN" evidence="2">
    <location>
        <begin position="146"/>
        <end position="265"/>
    </location>
</feature>
<dbReference type="Gene3D" id="3.40.50.1010">
    <property type="entry name" value="5'-nuclease"/>
    <property type="match status" value="1"/>
</dbReference>
<keyword evidence="1" id="KW-1133">Transmembrane helix</keyword>
<keyword evidence="4" id="KW-1185">Reference proteome</keyword>
<evidence type="ECO:0000313" key="3">
    <source>
        <dbReference type="EMBL" id="RLL47769.1"/>
    </source>
</evidence>
<sequence>MDLEEGLNPWYGVAITAIVWAFFILIFYVINKWMKERNRIGLIAFFFGIVSPGSGFAYSAAYTYAWITYALTIASMILILLSGEQDLYTIIFAIVFIIQAFAGSSYAHRAGRKLRKKRHATDQKAMEKAYLKDLASYIETGHHVAVDTNFLMHFYNVLTDLYENTNVQLFLHPTVFGELEGLKKSENRNTRASAQMGFDVIEMFQKGNRMQWTRKQPQGTNFSSADQRIVTGVLGEIRRGVKLVFASHDKGARILARSLQIPVVDPLEDGVTKVKKASVNMRKRGIE</sequence>
<evidence type="ECO:0000313" key="4">
    <source>
        <dbReference type="Proteomes" id="UP000270219"/>
    </source>
</evidence>
<dbReference type="InterPro" id="IPR002716">
    <property type="entry name" value="PIN_dom"/>
</dbReference>
<protein>
    <recommendedName>
        <fullName evidence="2">PIN domain-containing protein</fullName>
    </recommendedName>
</protein>
<reference evidence="3 4" key="1">
    <citation type="submission" date="2018-10" db="EMBL/GenBank/DDBJ databases">
        <title>Oceanobacillus sp. YLB-02 draft genome.</title>
        <authorList>
            <person name="Yu L."/>
        </authorList>
    </citation>
    <scope>NUCLEOTIDE SEQUENCE [LARGE SCALE GENOMIC DNA]</scope>
    <source>
        <strain evidence="3 4">YLB-02</strain>
    </source>
</reference>
<organism evidence="3 4">
    <name type="scientific">Oceanobacillus piezotolerans</name>
    <dbReference type="NCBI Taxonomy" id="2448030"/>
    <lineage>
        <taxon>Bacteria</taxon>
        <taxon>Bacillati</taxon>
        <taxon>Bacillota</taxon>
        <taxon>Bacilli</taxon>
        <taxon>Bacillales</taxon>
        <taxon>Bacillaceae</taxon>
        <taxon>Oceanobacillus</taxon>
    </lineage>
</organism>
<evidence type="ECO:0000256" key="1">
    <source>
        <dbReference type="SAM" id="Phobius"/>
    </source>
</evidence>
<dbReference type="InterPro" id="IPR029060">
    <property type="entry name" value="PIN-like_dom_sf"/>
</dbReference>
<dbReference type="EMBL" id="RCHR01000001">
    <property type="protein sequence ID" value="RLL47769.1"/>
    <property type="molecule type" value="Genomic_DNA"/>
</dbReference>
<comment type="caution">
    <text evidence="3">The sequence shown here is derived from an EMBL/GenBank/DDBJ whole genome shotgun (WGS) entry which is preliminary data.</text>
</comment>
<keyword evidence="1" id="KW-0812">Transmembrane</keyword>
<dbReference type="Pfam" id="PF13638">
    <property type="entry name" value="PIN_4"/>
    <property type="match status" value="1"/>
</dbReference>
<feature type="transmembrane region" description="Helical" evidence="1">
    <location>
        <begin position="12"/>
        <end position="30"/>
    </location>
</feature>
<feature type="transmembrane region" description="Helical" evidence="1">
    <location>
        <begin position="87"/>
        <end position="108"/>
    </location>
</feature>
<keyword evidence="1" id="KW-0472">Membrane</keyword>
<dbReference type="Proteomes" id="UP000270219">
    <property type="component" value="Unassembled WGS sequence"/>
</dbReference>
<accession>A0A498DGZ9</accession>
<dbReference type="AlphaFoldDB" id="A0A498DGZ9"/>
<name>A0A498DGZ9_9BACI</name>
<evidence type="ECO:0000259" key="2">
    <source>
        <dbReference type="Pfam" id="PF13638"/>
    </source>
</evidence>